<reference evidence="1 2" key="1">
    <citation type="submission" date="2018-06" db="EMBL/GenBank/DDBJ databases">
        <authorList>
            <consortium name="Pathogen Informatics"/>
            <person name="Doyle S."/>
        </authorList>
    </citation>
    <scope>NUCLEOTIDE SEQUENCE [LARGE SCALE GENOMIC DNA]</scope>
    <source>
        <strain evidence="1 2">NCTC10295</strain>
    </source>
</reference>
<evidence type="ECO:0000313" key="2">
    <source>
        <dbReference type="Proteomes" id="UP000254651"/>
    </source>
</evidence>
<dbReference type="AlphaFoldDB" id="A0A378UDZ4"/>
<evidence type="ECO:0000313" key="1">
    <source>
        <dbReference type="EMBL" id="STZ75545.1"/>
    </source>
</evidence>
<dbReference type="Proteomes" id="UP000254651">
    <property type="component" value="Unassembled WGS sequence"/>
</dbReference>
<proteinExistence type="predicted"/>
<dbReference type="SUPFAM" id="SSF46689">
    <property type="entry name" value="Homeodomain-like"/>
    <property type="match status" value="1"/>
</dbReference>
<dbReference type="EMBL" id="UGQS01000001">
    <property type="protein sequence ID" value="STZ75545.1"/>
    <property type="molecule type" value="Genomic_DNA"/>
</dbReference>
<sequence>MEIGRAEHLLPESVADIVAVIGLEATADLVAAIGGCRFKFGRGVRDTPRLRLLFSVIGEAKTYDLLRVYGGEELYLPRCDKALRALRNEQFKAEYLDLTEKQGLSGVMAISRLCPRYKISDRTAYTILRSKTEPVTQQRTLF</sequence>
<gene>
    <name evidence="1" type="ORF">NCTC10295_00286</name>
</gene>
<protein>
    <submittedName>
        <fullName evidence="1">Phage related protein</fullName>
    </submittedName>
</protein>
<name>A0A378UDZ4_BERDE</name>
<dbReference type="RefSeq" id="WP_066075994.1">
    <property type="nucleotide sequence ID" value="NZ_CP181246.1"/>
</dbReference>
<keyword evidence="2" id="KW-1185">Reference proteome</keyword>
<organism evidence="1 2">
    <name type="scientific">Bergeriella denitrificans</name>
    <name type="common">Neisseria denitrificans</name>
    <dbReference type="NCBI Taxonomy" id="494"/>
    <lineage>
        <taxon>Bacteria</taxon>
        <taxon>Pseudomonadati</taxon>
        <taxon>Pseudomonadota</taxon>
        <taxon>Betaproteobacteria</taxon>
        <taxon>Neisseriales</taxon>
        <taxon>Neisseriaceae</taxon>
        <taxon>Bergeriella</taxon>
    </lineage>
</organism>
<dbReference type="InterPro" id="IPR009057">
    <property type="entry name" value="Homeodomain-like_sf"/>
</dbReference>
<accession>A0A378UDZ4</accession>